<dbReference type="AlphaFoldDB" id="M3D329"/>
<feature type="region of interest" description="Disordered" evidence="1">
    <location>
        <begin position="153"/>
        <end position="224"/>
    </location>
</feature>
<organism evidence="2 3">
    <name type="scientific">Sphaerulina musiva (strain SO2202)</name>
    <name type="common">Poplar stem canker fungus</name>
    <name type="synonym">Septoria musiva</name>
    <dbReference type="NCBI Taxonomy" id="692275"/>
    <lineage>
        <taxon>Eukaryota</taxon>
        <taxon>Fungi</taxon>
        <taxon>Dikarya</taxon>
        <taxon>Ascomycota</taxon>
        <taxon>Pezizomycotina</taxon>
        <taxon>Dothideomycetes</taxon>
        <taxon>Dothideomycetidae</taxon>
        <taxon>Mycosphaerellales</taxon>
        <taxon>Mycosphaerellaceae</taxon>
        <taxon>Sphaerulina</taxon>
    </lineage>
</organism>
<protein>
    <submittedName>
        <fullName evidence="2">Uncharacterized protein</fullName>
    </submittedName>
</protein>
<gene>
    <name evidence="2" type="ORF">SEPMUDRAFT_150448</name>
</gene>
<evidence type="ECO:0000313" key="3">
    <source>
        <dbReference type="Proteomes" id="UP000016931"/>
    </source>
</evidence>
<keyword evidence="3" id="KW-1185">Reference proteome</keyword>
<feature type="compositionally biased region" description="Polar residues" evidence="1">
    <location>
        <begin position="196"/>
        <end position="211"/>
    </location>
</feature>
<proteinExistence type="predicted"/>
<dbReference type="GeneID" id="27903318"/>
<feature type="compositionally biased region" description="Low complexity" evidence="1">
    <location>
        <begin position="351"/>
        <end position="364"/>
    </location>
</feature>
<feature type="region of interest" description="Disordered" evidence="1">
    <location>
        <begin position="347"/>
        <end position="373"/>
    </location>
</feature>
<reference evidence="2 3" key="1">
    <citation type="journal article" date="2012" name="PLoS Pathog.">
        <title>Diverse lifestyles and strategies of plant pathogenesis encoded in the genomes of eighteen Dothideomycetes fungi.</title>
        <authorList>
            <person name="Ohm R.A."/>
            <person name="Feau N."/>
            <person name="Henrissat B."/>
            <person name="Schoch C.L."/>
            <person name="Horwitz B.A."/>
            <person name="Barry K.W."/>
            <person name="Condon B.J."/>
            <person name="Copeland A.C."/>
            <person name="Dhillon B."/>
            <person name="Glaser F."/>
            <person name="Hesse C.N."/>
            <person name="Kosti I."/>
            <person name="LaButti K."/>
            <person name="Lindquist E.A."/>
            <person name="Lucas S."/>
            <person name="Salamov A.A."/>
            <person name="Bradshaw R.E."/>
            <person name="Ciuffetti L."/>
            <person name="Hamelin R.C."/>
            <person name="Kema G.H.J."/>
            <person name="Lawrence C."/>
            <person name="Scott J.A."/>
            <person name="Spatafora J.W."/>
            <person name="Turgeon B.G."/>
            <person name="de Wit P.J.G.M."/>
            <person name="Zhong S."/>
            <person name="Goodwin S.B."/>
            <person name="Grigoriev I.V."/>
        </authorList>
    </citation>
    <scope>NUCLEOTIDE SEQUENCE [LARGE SCALE GENOMIC DNA]</scope>
    <source>
        <strain evidence="2 3">SO2202</strain>
    </source>
</reference>
<feature type="region of interest" description="Disordered" evidence="1">
    <location>
        <begin position="285"/>
        <end position="307"/>
    </location>
</feature>
<evidence type="ECO:0000256" key="1">
    <source>
        <dbReference type="SAM" id="MobiDB-lite"/>
    </source>
</evidence>
<dbReference type="EMBL" id="KB456266">
    <property type="protein sequence ID" value="EMF11547.1"/>
    <property type="molecule type" value="Genomic_DNA"/>
</dbReference>
<feature type="compositionally biased region" description="Polar residues" evidence="1">
    <location>
        <begin position="154"/>
        <end position="174"/>
    </location>
</feature>
<evidence type="ECO:0000313" key="2">
    <source>
        <dbReference type="EMBL" id="EMF11547.1"/>
    </source>
</evidence>
<name>M3D329_SPHMS</name>
<dbReference type="HOGENOM" id="CLU_630325_0_0_1"/>
<sequence length="435" mass="48484">MASSSITDCWEIDGQIFQRPTTSNSQDFWYCTPTRWAEWLTEATSSDARLKSAARKRIRKFDTARRIMETEEGAPARTPCETCESRSNQGIECRVFKDKNQRHRPCAYCVRSAKGGCDTGQTAYMSIPKAGKELMLARARAKELSQHVAAIRAKQSNAPRQSDLGQQSPSFATSDSEDYVPRPTRRPRAKQPDAPSRQSNLGQDSLLSAISDSEDDVVRPTKRRRTCMMTTSTVDVVNVGALAKSVDTIQYEDEDSDSSELSKLDSTIAFDHTIEPALIKTEIADESRAEANGGDTRPLQNGADPIRAESITRTIPVSLLSQPVHMMQQQNEGDPSSTTIPAAPEVHERNSTQQQANNNNNNNNSPPPSNNTARDRLILRAVTQARNSFWPRVAELVNFGLEQPDHHHHHQQQLTAEEVKRAYERIDVTDRALLG</sequence>
<accession>M3D329</accession>
<dbReference type="Proteomes" id="UP000016931">
    <property type="component" value="Unassembled WGS sequence"/>
</dbReference>
<dbReference type="RefSeq" id="XP_016759668.1">
    <property type="nucleotide sequence ID" value="XM_016906181.1"/>
</dbReference>